<name>A0A1J5SW40_9ZZZZ</name>
<dbReference type="SUPFAM" id="SSF89447">
    <property type="entry name" value="AbrB/MazE/MraZ-like"/>
    <property type="match status" value="1"/>
</dbReference>
<feature type="domain" description="SpoVT-AbrB" evidence="1">
    <location>
        <begin position="8"/>
        <end position="53"/>
    </location>
</feature>
<gene>
    <name evidence="2" type="ORF">GALL_97490</name>
</gene>
<dbReference type="InterPro" id="IPR013432">
    <property type="entry name" value="Doc_partner"/>
</dbReference>
<dbReference type="InterPro" id="IPR037914">
    <property type="entry name" value="SpoVT-AbrB_sf"/>
</dbReference>
<dbReference type="Pfam" id="PF04014">
    <property type="entry name" value="MazE_antitoxin"/>
    <property type="match status" value="1"/>
</dbReference>
<evidence type="ECO:0000313" key="2">
    <source>
        <dbReference type="EMBL" id="OIR08245.1"/>
    </source>
</evidence>
<dbReference type="SMART" id="SM00966">
    <property type="entry name" value="SpoVT_AbrB"/>
    <property type="match status" value="1"/>
</dbReference>
<accession>A0A1J5SW40</accession>
<evidence type="ECO:0000259" key="1">
    <source>
        <dbReference type="SMART" id="SM00966"/>
    </source>
</evidence>
<sequence>MIIETKSRKIGNSIGTILPKEVTARLNIEEGSTLYLTEAPDGVRITAHNPEFAKKMKAAESIGRRYRNALRELAK</sequence>
<dbReference type="AlphaFoldDB" id="A0A1J5SW40"/>
<reference evidence="2" key="1">
    <citation type="submission" date="2016-10" db="EMBL/GenBank/DDBJ databases">
        <title>Sequence of Gallionella enrichment culture.</title>
        <authorList>
            <person name="Poehlein A."/>
            <person name="Muehling M."/>
            <person name="Daniel R."/>
        </authorList>
    </citation>
    <scope>NUCLEOTIDE SEQUENCE</scope>
</reference>
<proteinExistence type="predicted"/>
<comment type="caution">
    <text evidence="2">The sequence shown here is derived from an EMBL/GenBank/DDBJ whole genome shotgun (WGS) entry which is preliminary data.</text>
</comment>
<dbReference type="InterPro" id="IPR007159">
    <property type="entry name" value="SpoVT-AbrB_dom"/>
</dbReference>
<dbReference type="NCBIfam" id="TIGR02609">
    <property type="entry name" value="doc_partner"/>
    <property type="match status" value="1"/>
</dbReference>
<dbReference type="Gene3D" id="2.10.260.10">
    <property type="match status" value="1"/>
</dbReference>
<dbReference type="GO" id="GO:0003677">
    <property type="term" value="F:DNA binding"/>
    <property type="evidence" value="ECO:0007669"/>
    <property type="project" value="InterPro"/>
</dbReference>
<organism evidence="2">
    <name type="scientific">mine drainage metagenome</name>
    <dbReference type="NCBI Taxonomy" id="410659"/>
    <lineage>
        <taxon>unclassified sequences</taxon>
        <taxon>metagenomes</taxon>
        <taxon>ecological metagenomes</taxon>
    </lineage>
</organism>
<dbReference type="EMBL" id="MLJW01000033">
    <property type="protein sequence ID" value="OIR08245.1"/>
    <property type="molecule type" value="Genomic_DNA"/>
</dbReference>
<protein>
    <submittedName>
        <fullName evidence="2">SpoVT / AbrB like domain protein</fullName>
    </submittedName>
</protein>